<protein>
    <submittedName>
        <fullName evidence="1">Cyclic-AMP phosphodiesterase</fullName>
    </submittedName>
</protein>
<sequence>MPAFDIIVVGSGGGLDETNLSGYLLKPCDASWEDGIVALEAGSGHGALRHIMKRNPTIFGERPADEDPSKPQITPFTVYSNVKCFLLTHAHLDHINSLVMSAGTIGGGSKRIYGSPQTLKDLETIFSDRVWPRLATWDESNPLFRLVYHSVHADGKYKRIFPDISVRIMEISHGKNDSGLYESSAYFIRHDPTAHQFLFFGDVEPDSIAAKPKNIAIWRIAAPMIPQQLSVIFIECSYPAGRPNEVLWGHLCPEHLVQEMINLATEVVLARKAPKTRAGGSRPRKKQRKNPVPPEELHGALDGLRVYIMHCKEHFSSMDRPINHVIGDQARDLLKPHHLGVELLTADQGMKIVWDQ</sequence>
<gene>
    <name evidence="1" type="ORF">BV22DRAFT_1193422</name>
</gene>
<organism evidence="1 2">
    <name type="scientific">Leucogyrophana mollusca</name>
    <dbReference type="NCBI Taxonomy" id="85980"/>
    <lineage>
        <taxon>Eukaryota</taxon>
        <taxon>Fungi</taxon>
        <taxon>Dikarya</taxon>
        <taxon>Basidiomycota</taxon>
        <taxon>Agaricomycotina</taxon>
        <taxon>Agaricomycetes</taxon>
        <taxon>Agaricomycetidae</taxon>
        <taxon>Boletales</taxon>
        <taxon>Boletales incertae sedis</taxon>
        <taxon>Leucogyrophana</taxon>
    </lineage>
</organism>
<name>A0ACB8BQ18_9AGAM</name>
<accession>A0ACB8BQ18</accession>
<dbReference type="Proteomes" id="UP000790709">
    <property type="component" value="Unassembled WGS sequence"/>
</dbReference>
<reference evidence="1" key="1">
    <citation type="journal article" date="2021" name="New Phytol.">
        <title>Evolutionary innovations through gain and loss of genes in the ectomycorrhizal Boletales.</title>
        <authorList>
            <person name="Wu G."/>
            <person name="Miyauchi S."/>
            <person name="Morin E."/>
            <person name="Kuo A."/>
            <person name="Drula E."/>
            <person name="Varga T."/>
            <person name="Kohler A."/>
            <person name="Feng B."/>
            <person name="Cao Y."/>
            <person name="Lipzen A."/>
            <person name="Daum C."/>
            <person name="Hundley H."/>
            <person name="Pangilinan J."/>
            <person name="Johnson J."/>
            <person name="Barry K."/>
            <person name="LaButti K."/>
            <person name="Ng V."/>
            <person name="Ahrendt S."/>
            <person name="Min B."/>
            <person name="Choi I.G."/>
            <person name="Park H."/>
            <person name="Plett J.M."/>
            <person name="Magnuson J."/>
            <person name="Spatafora J.W."/>
            <person name="Nagy L.G."/>
            <person name="Henrissat B."/>
            <person name="Grigoriev I.V."/>
            <person name="Yang Z.L."/>
            <person name="Xu J."/>
            <person name="Martin F.M."/>
        </authorList>
    </citation>
    <scope>NUCLEOTIDE SEQUENCE</scope>
    <source>
        <strain evidence="1">KUC20120723A-06</strain>
    </source>
</reference>
<dbReference type="EMBL" id="MU266362">
    <property type="protein sequence ID" value="KAH7927734.1"/>
    <property type="molecule type" value="Genomic_DNA"/>
</dbReference>
<keyword evidence="2" id="KW-1185">Reference proteome</keyword>
<comment type="caution">
    <text evidence="1">The sequence shown here is derived from an EMBL/GenBank/DDBJ whole genome shotgun (WGS) entry which is preliminary data.</text>
</comment>
<evidence type="ECO:0000313" key="1">
    <source>
        <dbReference type="EMBL" id="KAH7927734.1"/>
    </source>
</evidence>
<evidence type="ECO:0000313" key="2">
    <source>
        <dbReference type="Proteomes" id="UP000790709"/>
    </source>
</evidence>
<proteinExistence type="predicted"/>